<sequence length="562" mass="64230">MATMALCSMIILVTTSTAQASGFSDVPATYWAYDDIQFLSSYEVINGYEDGKFRPGNIITRKDAAVMMTRALELTEPPAESELTFTDVKPSSPGYNQILIAMTNDWFTLRNGAFEPDQPLTRDEMAKALAMAFSYEGKETSEFTDVPKDDPYYPFIDAIAHYKVTTGYKDNTFRPAELVTRAQFSAFLSRVFQQPASYEVRNAGEVVANVPSFGAALSIAADYPQSTIHPASTKYREFPDKIATKDQTGLKSGVLIYNGVNEKNTFTKEFFDKYTSYQTPDGQTKDFFNTFIILGLRYDGGWLSENADNHANYSDWRAYINRTFAENGALQQLNASAKSQNKKADVYVAIPYPKRGEPILKLNDEEVESNLESRTDMVNWYISEVQKEWDNHELDNLNFKGYYWLNETVRVHEDELLLSAVSERIHADNQFFIYAPHATSTNFRKWRSYGFDAAFLQPNAFRENVANKEERLHRAFLYAQMYGTGITIEINSYSTSQAEAGVEAFNLYMDFAKRYGLDEKGMTFYQGVNMVARMATYDHPIFRQWYRQLTETFFSHPKSETN</sequence>
<comment type="caution">
    <text evidence="4">The sequence shown here is derived from an EMBL/GenBank/DDBJ whole genome shotgun (WGS) entry which is preliminary data.</text>
</comment>
<dbReference type="InterPro" id="IPR051465">
    <property type="entry name" value="Cell_Envelope_Struct_Comp"/>
</dbReference>
<feature type="signal peptide" evidence="2">
    <location>
        <begin position="1"/>
        <end position="20"/>
    </location>
</feature>
<feature type="chain" id="PRO_5008622352" description="SLH domain-containing protein" evidence="2">
    <location>
        <begin position="21"/>
        <end position="562"/>
    </location>
</feature>
<dbReference type="Proteomes" id="UP000092578">
    <property type="component" value="Unassembled WGS sequence"/>
</dbReference>
<gene>
    <name evidence="4" type="ORF">A8F95_05850</name>
</gene>
<dbReference type="InterPro" id="IPR032329">
    <property type="entry name" value="DUF4855"/>
</dbReference>
<name>A0A1B9AYN2_9BACI</name>
<protein>
    <recommendedName>
        <fullName evidence="3">SLH domain-containing protein</fullName>
    </recommendedName>
</protein>
<dbReference type="AlphaFoldDB" id="A0A1B9AYN2"/>
<feature type="domain" description="SLH" evidence="3">
    <location>
        <begin position="19"/>
        <end position="82"/>
    </location>
</feature>
<dbReference type="PANTHER" id="PTHR43308">
    <property type="entry name" value="OUTER MEMBRANE PROTEIN ALPHA-RELATED"/>
    <property type="match status" value="1"/>
</dbReference>
<proteinExistence type="predicted"/>
<dbReference type="Pfam" id="PF00395">
    <property type="entry name" value="SLH"/>
    <property type="match status" value="3"/>
</dbReference>
<evidence type="ECO:0000313" key="5">
    <source>
        <dbReference type="Proteomes" id="UP000092578"/>
    </source>
</evidence>
<keyword evidence="5" id="KW-1185">Reference proteome</keyword>
<dbReference type="Pfam" id="PF16147">
    <property type="entry name" value="DUF4855"/>
    <property type="match status" value="1"/>
</dbReference>
<evidence type="ECO:0000256" key="1">
    <source>
        <dbReference type="ARBA" id="ARBA00022729"/>
    </source>
</evidence>
<evidence type="ECO:0000313" key="4">
    <source>
        <dbReference type="EMBL" id="OCA88944.1"/>
    </source>
</evidence>
<dbReference type="EMBL" id="MAYT01000012">
    <property type="protein sequence ID" value="OCA88944.1"/>
    <property type="molecule type" value="Genomic_DNA"/>
</dbReference>
<evidence type="ECO:0000256" key="2">
    <source>
        <dbReference type="SAM" id="SignalP"/>
    </source>
</evidence>
<dbReference type="PROSITE" id="PS51272">
    <property type="entry name" value="SLH"/>
    <property type="match status" value="2"/>
</dbReference>
<keyword evidence="1 2" id="KW-0732">Signal</keyword>
<accession>A0A1B9AYN2</accession>
<feature type="domain" description="SLH" evidence="3">
    <location>
        <begin position="139"/>
        <end position="202"/>
    </location>
</feature>
<dbReference type="PANTHER" id="PTHR43308:SF5">
    <property type="entry name" value="S-LAYER PROTEIN _ PEPTIDOGLYCAN ENDO-BETA-N-ACETYLGLUCOSAMINIDASE"/>
    <property type="match status" value="1"/>
</dbReference>
<dbReference type="InterPro" id="IPR001119">
    <property type="entry name" value="SLH_dom"/>
</dbReference>
<evidence type="ECO:0000259" key="3">
    <source>
        <dbReference type="PROSITE" id="PS51272"/>
    </source>
</evidence>
<reference evidence="5" key="1">
    <citation type="submission" date="2016-05" db="EMBL/GenBank/DDBJ databases">
        <authorList>
            <person name="Liu B."/>
            <person name="Wang J."/>
            <person name="Zhu Y."/>
            <person name="Liu G."/>
            <person name="Chen Q."/>
            <person name="Chen Z."/>
            <person name="Lan J."/>
            <person name="Che J."/>
            <person name="Ge C."/>
            <person name="Shi H."/>
            <person name="Pan Z."/>
            <person name="Liu X."/>
        </authorList>
    </citation>
    <scope>NUCLEOTIDE SEQUENCE [LARGE SCALE GENOMIC DNA]</scope>
    <source>
        <strain evidence="5">FJAT-27215</strain>
    </source>
</reference>
<organism evidence="4 5">
    <name type="scientific">Pseudobacillus wudalianchiensis</name>
    <dbReference type="NCBI Taxonomy" id="1743143"/>
    <lineage>
        <taxon>Bacteria</taxon>
        <taxon>Bacillati</taxon>
        <taxon>Bacillota</taxon>
        <taxon>Bacilli</taxon>
        <taxon>Bacillales</taxon>
        <taxon>Bacillaceae</taxon>
        <taxon>Pseudobacillus</taxon>
    </lineage>
</organism>